<organism evidence="2 3">
    <name type="scientific">Kwoniella mangroviensis CBS 10435</name>
    <dbReference type="NCBI Taxonomy" id="1331196"/>
    <lineage>
        <taxon>Eukaryota</taxon>
        <taxon>Fungi</taxon>
        <taxon>Dikarya</taxon>
        <taxon>Basidiomycota</taxon>
        <taxon>Agaricomycotina</taxon>
        <taxon>Tremellomycetes</taxon>
        <taxon>Tremellales</taxon>
        <taxon>Cryptococcaceae</taxon>
        <taxon>Kwoniella</taxon>
    </lineage>
</organism>
<dbReference type="AlphaFoldDB" id="A0A1B9IEU4"/>
<dbReference type="EMBL" id="KV700102">
    <property type="protein sequence ID" value="OCF53961.1"/>
    <property type="molecule type" value="Genomic_DNA"/>
</dbReference>
<dbReference type="OrthoDB" id="10512932at2759"/>
<sequence length="493" mass="55951">MTCFLAEIGRGRFDHTDHGVISWPIQHAKSLNLASSSQSTSPFDLTLLPSEVSLLLLESLARICDSHTLLNLMRLSKESYKYFGPALYRNITITTTIFDGLDFALERRTHKERWDKDQQELVRSRIEEEEGNTSLEESSRDQSTSNKYKDKVEVIEGNPLEELGMVDPLSIHLRKVNLLSNIQWVNIQSIASLVGFSTLTKRAYRTDIYRPQFVEVEHKRIFDNLIGLKMNSSIKFDENSFGPRTRNVSTPPLKEYLRPRQIHLQICTEDDLGPGCLGLYFKELCEDWNLDLVVYHIQLANPSNEDIQKGNINYSADRIVRRLGDLPTAKKVVFDFRNSCTADPSSFNISPKTTAELYKMDGEGTSWEMVDLNCWNTLGAILSKVDSSDWIQRSSYSDPLEVGTKIENQDEDGGKEGEGKIEVVRPSLEIHGLPCITKITLDSMKIAASQRSLGQEHERAGWKEGEGDEWLRYDLKLVNEGDGEWCECSASAI</sequence>
<evidence type="ECO:0000313" key="3">
    <source>
        <dbReference type="Proteomes" id="UP000092583"/>
    </source>
</evidence>
<feature type="region of interest" description="Disordered" evidence="1">
    <location>
        <begin position="125"/>
        <end position="149"/>
    </location>
</feature>
<gene>
    <name evidence="2" type="ORF">L486_08550</name>
</gene>
<protein>
    <submittedName>
        <fullName evidence="2">Uncharacterized protein</fullName>
    </submittedName>
</protein>
<reference evidence="3" key="2">
    <citation type="submission" date="2013-12" db="EMBL/GenBank/DDBJ databases">
        <title>Evolution of pathogenesis and genome organization in the Tremellales.</title>
        <authorList>
            <person name="Cuomo C."/>
            <person name="Litvintseva A."/>
            <person name="Heitman J."/>
            <person name="Chen Y."/>
            <person name="Sun S."/>
            <person name="Springer D."/>
            <person name="Dromer F."/>
            <person name="Young S."/>
            <person name="Zeng Q."/>
            <person name="Chapman S."/>
            <person name="Gujja S."/>
            <person name="Saif S."/>
            <person name="Birren B."/>
        </authorList>
    </citation>
    <scope>NUCLEOTIDE SEQUENCE [LARGE SCALE GENOMIC DNA]</scope>
    <source>
        <strain evidence="3">CBS 10435</strain>
    </source>
</reference>
<name>A0A1B9IEU4_9TREE</name>
<proteinExistence type="predicted"/>
<evidence type="ECO:0000313" key="2">
    <source>
        <dbReference type="EMBL" id="OCF53961.1"/>
    </source>
</evidence>
<accession>A0A1B9IEU4</accession>
<dbReference type="Proteomes" id="UP000092583">
    <property type="component" value="Unassembled WGS sequence"/>
</dbReference>
<reference evidence="2 3" key="1">
    <citation type="submission" date="2013-07" db="EMBL/GenBank/DDBJ databases">
        <title>The Genome Sequence of Kwoniella mangroviensis CBS10435.</title>
        <authorList>
            <consortium name="The Broad Institute Genome Sequencing Platform"/>
            <person name="Cuomo C."/>
            <person name="Litvintseva A."/>
            <person name="Chen Y."/>
            <person name="Heitman J."/>
            <person name="Sun S."/>
            <person name="Springer D."/>
            <person name="Dromer F."/>
            <person name="Young S.K."/>
            <person name="Zeng Q."/>
            <person name="Gargeya S."/>
            <person name="Fitzgerald M."/>
            <person name="Abouelleil A."/>
            <person name="Alvarado L."/>
            <person name="Berlin A.M."/>
            <person name="Chapman S.B."/>
            <person name="Dewar J."/>
            <person name="Goldberg J."/>
            <person name="Griggs A."/>
            <person name="Gujja S."/>
            <person name="Hansen M."/>
            <person name="Howarth C."/>
            <person name="Imamovic A."/>
            <person name="Larimer J."/>
            <person name="McCowan C."/>
            <person name="Murphy C."/>
            <person name="Pearson M."/>
            <person name="Priest M."/>
            <person name="Roberts A."/>
            <person name="Saif S."/>
            <person name="Shea T."/>
            <person name="Sykes S."/>
            <person name="Wortman J."/>
            <person name="Nusbaum C."/>
            <person name="Birren B."/>
        </authorList>
    </citation>
    <scope>NUCLEOTIDE SEQUENCE [LARGE SCALE GENOMIC DNA]</scope>
    <source>
        <strain evidence="2 3">CBS 10435</strain>
    </source>
</reference>
<evidence type="ECO:0000256" key="1">
    <source>
        <dbReference type="SAM" id="MobiDB-lite"/>
    </source>
</evidence>
<keyword evidence="3" id="KW-1185">Reference proteome</keyword>